<reference evidence="2" key="1">
    <citation type="journal article" date="2020" name="Fungal Divers.">
        <title>Resolving the Mortierellaceae phylogeny through synthesis of multi-gene phylogenetics and phylogenomics.</title>
        <authorList>
            <person name="Vandepol N."/>
            <person name="Liber J."/>
            <person name="Desiro A."/>
            <person name="Na H."/>
            <person name="Kennedy M."/>
            <person name="Barry K."/>
            <person name="Grigoriev I.V."/>
            <person name="Miller A.N."/>
            <person name="O'Donnell K."/>
            <person name="Stajich J.E."/>
            <person name="Bonito G."/>
        </authorList>
    </citation>
    <scope>NUCLEOTIDE SEQUENCE</scope>
    <source>
        <strain evidence="2">CK1249</strain>
    </source>
</reference>
<sequence length="186" mass="20373">MEKRKHKAQHSIHSKQHQSHPTAAAKKLHSRIKSAFFRKGKVYIAGRPDWYNEYRQQRGPHNIMRKLSLESSHRRKATLTFPLMGGGPTSSLEPAAADGDDGGDELGTESKATDDQSGVKDKPVESDDESGDGKEDDMSEDGREDEEGGRGSQSIQAVKKPQFVGVPTPVSVRHSGIIPKESSCGR</sequence>
<feature type="compositionally biased region" description="Acidic residues" evidence="1">
    <location>
        <begin position="126"/>
        <end position="147"/>
    </location>
</feature>
<accession>A0A9P6IQJ7</accession>
<evidence type="ECO:0000256" key="1">
    <source>
        <dbReference type="SAM" id="MobiDB-lite"/>
    </source>
</evidence>
<dbReference type="Proteomes" id="UP000738359">
    <property type="component" value="Unassembled WGS sequence"/>
</dbReference>
<proteinExistence type="predicted"/>
<feature type="compositionally biased region" description="Basic residues" evidence="1">
    <location>
        <begin position="1"/>
        <end position="18"/>
    </location>
</feature>
<feature type="compositionally biased region" description="Basic and acidic residues" evidence="1">
    <location>
        <begin position="111"/>
        <end position="125"/>
    </location>
</feature>
<keyword evidence="3" id="KW-1185">Reference proteome</keyword>
<dbReference type="EMBL" id="JAAAHY010002433">
    <property type="protein sequence ID" value="KAF9944475.1"/>
    <property type="molecule type" value="Genomic_DNA"/>
</dbReference>
<dbReference type="AlphaFoldDB" id="A0A9P6IQJ7"/>
<feature type="compositionally biased region" description="Acidic residues" evidence="1">
    <location>
        <begin position="98"/>
        <end position="107"/>
    </location>
</feature>
<protein>
    <submittedName>
        <fullName evidence="2">Uncharacterized protein</fullName>
    </submittedName>
</protein>
<name>A0A9P6IQJ7_MORAP</name>
<feature type="region of interest" description="Disordered" evidence="1">
    <location>
        <begin position="78"/>
        <end position="186"/>
    </location>
</feature>
<gene>
    <name evidence="2" type="ORF">BGZ70_004610</name>
</gene>
<organism evidence="2 3">
    <name type="scientific">Mortierella alpina</name>
    <name type="common">Oleaginous fungus</name>
    <name type="synonym">Mortierella renispora</name>
    <dbReference type="NCBI Taxonomy" id="64518"/>
    <lineage>
        <taxon>Eukaryota</taxon>
        <taxon>Fungi</taxon>
        <taxon>Fungi incertae sedis</taxon>
        <taxon>Mucoromycota</taxon>
        <taxon>Mortierellomycotina</taxon>
        <taxon>Mortierellomycetes</taxon>
        <taxon>Mortierellales</taxon>
        <taxon>Mortierellaceae</taxon>
        <taxon>Mortierella</taxon>
    </lineage>
</organism>
<comment type="caution">
    <text evidence="2">The sequence shown here is derived from an EMBL/GenBank/DDBJ whole genome shotgun (WGS) entry which is preliminary data.</text>
</comment>
<feature type="non-terminal residue" evidence="2">
    <location>
        <position position="186"/>
    </location>
</feature>
<dbReference type="OrthoDB" id="2416117at2759"/>
<evidence type="ECO:0000313" key="2">
    <source>
        <dbReference type="EMBL" id="KAF9944475.1"/>
    </source>
</evidence>
<evidence type="ECO:0000313" key="3">
    <source>
        <dbReference type="Proteomes" id="UP000738359"/>
    </source>
</evidence>
<feature type="region of interest" description="Disordered" evidence="1">
    <location>
        <begin position="1"/>
        <end position="31"/>
    </location>
</feature>